<proteinExistence type="inferred from homology"/>
<feature type="binding site" evidence="9">
    <location>
        <position position="215"/>
    </location>
    <ligand>
        <name>Ca(2+)</name>
        <dbReference type="ChEBI" id="CHEBI:29108"/>
        <label>1</label>
    </ligand>
</feature>
<dbReference type="SUPFAM" id="SSF48113">
    <property type="entry name" value="Heme-dependent peroxidases"/>
    <property type="match status" value="1"/>
</dbReference>
<keyword evidence="5 9" id="KW-0479">Metal-binding</keyword>
<protein>
    <recommendedName>
        <fullName evidence="2 11">Peroxidase</fullName>
        <ecNumber evidence="2 11">1.11.1.7</ecNumber>
    </recommendedName>
</protein>
<feature type="binding site" evidence="8">
    <location>
        <position position="296"/>
    </location>
    <ligand>
        <name>substrate</name>
    </ligand>
</feature>
<gene>
    <name evidence="13" type="ORF">SHERM_05257</name>
</gene>
<keyword evidence="3 11" id="KW-0575">Peroxidase</keyword>
<dbReference type="GO" id="GO:0005576">
    <property type="term" value="C:extracellular region"/>
    <property type="evidence" value="ECO:0007669"/>
    <property type="project" value="UniProtKB-SubCell"/>
</dbReference>
<comment type="function">
    <text evidence="11">Removal of H(2)O(2), oxidation of toxic reductants, biosynthesis and degradation of lignin, suberization, auxin catabolism, response to environmental stresses such as wounding, pathogen attack and oxidative stress.</text>
</comment>
<evidence type="ECO:0000256" key="6">
    <source>
        <dbReference type="ARBA" id="ARBA00023002"/>
    </source>
</evidence>
<keyword evidence="6 11" id="KW-0560">Oxidoreductase</keyword>
<sequence>MRVSEMRCVKPYNLISSLGPVRISESERDEMCEALELDFLFRSCENLIFFFVIESPRLLFLLCCCPGTVCSTTGPLVVVRDYQELFGLYRKLSETYQLLPEPIGSCRDLLGVVGTCWELPGRTCCCLGEVCGGFNLRAAWTVVVLSLYAGRMEAAVSLPQEARQLRRQFCNNTCAPVEPFVRHQVERWWGRDKNITAKLLKLLYADCMVTGCDGSVLLDGPHTEKKAPQNAGLDGFVLIDKIKKVLEDPCPKTVSCADILYSRCSRCSSLGRCPSYPVLLGRRDGMDSKASSVDLPLPSISSTQGLAYFQSKGFDSQDYATLLGQNL</sequence>
<comment type="catalytic activity">
    <reaction evidence="1 11">
        <text>2 a phenolic donor + H2O2 = 2 a phenolic radical donor + 2 H2O</text>
        <dbReference type="Rhea" id="RHEA:56136"/>
        <dbReference type="ChEBI" id="CHEBI:15377"/>
        <dbReference type="ChEBI" id="CHEBI:16240"/>
        <dbReference type="ChEBI" id="CHEBI:139520"/>
        <dbReference type="ChEBI" id="CHEBI:139521"/>
        <dbReference type="EC" id="1.11.1.7"/>
    </reaction>
</comment>
<evidence type="ECO:0000256" key="10">
    <source>
        <dbReference type="PIRSR" id="PIRSR600823-5"/>
    </source>
</evidence>
<dbReference type="AlphaFoldDB" id="A0A9N7NTC9"/>
<evidence type="ECO:0000256" key="2">
    <source>
        <dbReference type="ARBA" id="ARBA00012313"/>
    </source>
</evidence>
<evidence type="ECO:0000313" key="13">
    <source>
        <dbReference type="EMBL" id="CAA0838679.1"/>
    </source>
</evidence>
<reference evidence="13" key="1">
    <citation type="submission" date="2019-12" db="EMBL/GenBank/DDBJ databases">
        <authorList>
            <person name="Scholes J."/>
        </authorList>
    </citation>
    <scope>NUCLEOTIDE SEQUENCE</scope>
</reference>
<evidence type="ECO:0000256" key="7">
    <source>
        <dbReference type="ARBA" id="ARBA00023004"/>
    </source>
</evidence>
<comment type="similarity">
    <text evidence="11">Belongs to the peroxidase family. Classical plant (class III) peroxidase subfamily.</text>
</comment>
<comment type="cofactor">
    <cofactor evidence="11">
        <name>heme b</name>
        <dbReference type="ChEBI" id="CHEBI:60344"/>
    </cofactor>
    <text evidence="11">Binds 1 heme b (iron(II)-protoporphyrin IX) group per subunit.</text>
</comment>
<evidence type="ECO:0000256" key="4">
    <source>
        <dbReference type="ARBA" id="ARBA00022617"/>
    </source>
</evidence>
<feature type="binding site" evidence="9">
    <location>
        <position position="224"/>
    </location>
    <ligand>
        <name>Ca(2+)</name>
        <dbReference type="ChEBI" id="CHEBI:29108"/>
        <label>1</label>
    </ligand>
</feature>
<keyword evidence="9 11" id="KW-0106">Calcium</keyword>
<comment type="caution">
    <text evidence="13">The sequence shown here is derived from an EMBL/GenBank/DDBJ whole genome shotgun (WGS) entry which is preliminary data.</text>
</comment>
<feature type="binding site" evidence="9">
    <location>
        <position position="209"/>
    </location>
    <ligand>
        <name>Ca(2+)</name>
        <dbReference type="ChEBI" id="CHEBI:29108"/>
        <label>1</label>
    </ligand>
</feature>
<feature type="binding site" evidence="9">
    <location>
        <position position="211"/>
    </location>
    <ligand>
        <name>Ca(2+)</name>
        <dbReference type="ChEBI" id="CHEBI:29108"/>
        <label>1</label>
    </ligand>
</feature>
<dbReference type="EC" id="1.11.1.7" evidence="2 11"/>
<dbReference type="InterPro" id="IPR010255">
    <property type="entry name" value="Haem_peroxidase_sf"/>
</dbReference>
<feature type="domain" description="Plant heme peroxidase family profile" evidence="12">
    <location>
        <begin position="164"/>
        <end position="327"/>
    </location>
</feature>
<dbReference type="PROSITE" id="PS50873">
    <property type="entry name" value="PEROXIDASE_4"/>
    <property type="match status" value="1"/>
</dbReference>
<feature type="binding site" evidence="9">
    <location>
        <position position="213"/>
    </location>
    <ligand>
        <name>Ca(2+)</name>
        <dbReference type="ChEBI" id="CHEBI:29108"/>
        <label>1</label>
    </ligand>
</feature>
<evidence type="ECO:0000256" key="1">
    <source>
        <dbReference type="ARBA" id="ARBA00000189"/>
    </source>
</evidence>
<evidence type="ECO:0000259" key="12">
    <source>
        <dbReference type="PROSITE" id="PS50873"/>
    </source>
</evidence>
<dbReference type="PRINTS" id="PR00461">
    <property type="entry name" value="PLPEROXIDASE"/>
</dbReference>
<evidence type="ECO:0000256" key="8">
    <source>
        <dbReference type="PIRSR" id="PIRSR600823-2"/>
    </source>
</evidence>
<dbReference type="Proteomes" id="UP001153555">
    <property type="component" value="Unassembled WGS sequence"/>
</dbReference>
<dbReference type="GO" id="GO:0020037">
    <property type="term" value="F:heme binding"/>
    <property type="evidence" value="ECO:0007669"/>
    <property type="project" value="UniProtKB-UniRule"/>
</dbReference>
<dbReference type="OrthoDB" id="2113341at2759"/>
<dbReference type="GO" id="GO:0006979">
    <property type="term" value="P:response to oxidative stress"/>
    <property type="evidence" value="ECO:0007669"/>
    <property type="project" value="UniProtKB-UniRule"/>
</dbReference>
<keyword evidence="7 11" id="KW-0408">Iron</keyword>
<keyword evidence="14" id="KW-1185">Reference proteome</keyword>
<dbReference type="GO" id="GO:0042744">
    <property type="term" value="P:hydrogen peroxide catabolic process"/>
    <property type="evidence" value="ECO:0007669"/>
    <property type="project" value="UniProtKB-KW"/>
</dbReference>
<dbReference type="EMBL" id="CACSLK010031421">
    <property type="protein sequence ID" value="CAA0838679.1"/>
    <property type="molecule type" value="Genomic_DNA"/>
</dbReference>
<keyword evidence="11" id="KW-0964">Secreted</keyword>
<dbReference type="InterPro" id="IPR000823">
    <property type="entry name" value="Peroxidase_pln"/>
</dbReference>
<evidence type="ECO:0000256" key="11">
    <source>
        <dbReference type="RuleBase" id="RU362060"/>
    </source>
</evidence>
<organism evidence="13 14">
    <name type="scientific">Striga hermonthica</name>
    <name type="common">Purple witchweed</name>
    <name type="synonym">Buchnera hermonthica</name>
    <dbReference type="NCBI Taxonomy" id="68872"/>
    <lineage>
        <taxon>Eukaryota</taxon>
        <taxon>Viridiplantae</taxon>
        <taxon>Streptophyta</taxon>
        <taxon>Embryophyta</taxon>
        <taxon>Tracheophyta</taxon>
        <taxon>Spermatophyta</taxon>
        <taxon>Magnoliopsida</taxon>
        <taxon>eudicotyledons</taxon>
        <taxon>Gunneridae</taxon>
        <taxon>Pentapetalae</taxon>
        <taxon>asterids</taxon>
        <taxon>lamiids</taxon>
        <taxon>Lamiales</taxon>
        <taxon>Orobanchaceae</taxon>
        <taxon>Buchnereae</taxon>
        <taxon>Striga</taxon>
    </lineage>
</organism>
<evidence type="ECO:0000256" key="9">
    <source>
        <dbReference type="PIRSR" id="PIRSR600823-3"/>
    </source>
</evidence>
<feature type="disulfide bond" evidence="10">
    <location>
        <begin position="174"/>
        <end position="250"/>
    </location>
</feature>
<dbReference type="Gene3D" id="1.10.420.10">
    <property type="entry name" value="Peroxidase, domain 2"/>
    <property type="match status" value="1"/>
</dbReference>
<evidence type="ECO:0000313" key="14">
    <source>
        <dbReference type="Proteomes" id="UP001153555"/>
    </source>
</evidence>
<feature type="disulfide bond" evidence="10">
    <location>
        <begin position="207"/>
        <end position="212"/>
    </location>
</feature>
<accession>A0A9N7NTC9</accession>
<evidence type="ECO:0000256" key="3">
    <source>
        <dbReference type="ARBA" id="ARBA00022559"/>
    </source>
</evidence>
<comment type="subcellular location">
    <subcellularLocation>
        <location evidence="11">Secreted</location>
    </subcellularLocation>
</comment>
<evidence type="ECO:0000256" key="5">
    <source>
        <dbReference type="ARBA" id="ARBA00022723"/>
    </source>
</evidence>
<keyword evidence="4 11" id="KW-0349">Heme</keyword>
<dbReference type="InterPro" id="IPR002016">
    <property type="entry name" value="Haem_peroxidase"/>
</dbReference>
<dbReference type="Gene3D" id="1.10.520.10">
    <property type="match status" value="1"/>
</dbReference>
<dbReference type="GO" id="GO:0140825">
    <property type="term" value="F:lactoperoxidase activity"/>
    <property type="evidence" value="ECO:0007669"/>
    <property type="project" value="UniProtKB-EC"/>
</dbReference>
<comment type="cofactor">
    <cofactor evidence="9 11">
        <name>Ca(2+)</name>
        <dbReference type="ChEBI" id="CHEBI:29108"/>
    </cofactor>
    <text evidence="9 11">Binds 2 calcium ions per subunit.</text>
</comment>
<dbReference type="Pfam" id="PF00141">
    <property type="entry name" value="peroxidase"/>
    <property type="match status" value="1"/>
</dbReference>
<dbReference type="PANTHER" id="PTHR31235">
    <property type="entry name" value="PEROXIDASE 25-RELATED"/>
    <property type="match status" value="1"/>
</dbReference>
<keyword evidence="11" id="KW-0376">Hydrogen peroxide</keyword>
<dbReference type="GO" id="GO:0046872">
    <property type="term" value="F:metal ion binding"/>
    <property type="evidence" value="ECO:0007669"/>
    <property type="project" value="UniProtKB-UniRule"/>
</dbReference>
<keyword evidence="10" id="KW-1015">Disulfide bond</keyword>
<name>A0A9N7NTC9_STRHE</name>
<feature type="binding site" evidence="9">
    <location>
        <position position="206"/>
    </location>
    <ligand>
        <name>Ca(2+)</name>
        <dbReference type="ChEBI" id="CHEBI:29108"/>
        <label>1</label>
    </ligand>
</feature>